<name>A0A3P3R016_9FIRM</name>
<evidence type="ECO:0000313" key="3">
    <source>
        <dbReference type="EMBL" id="RRJ26725.1"/>
    </source>
</evidence>
<dbReference type="GO" id="GO:0043571">
    <property type="term" value="P:maintenance of CRISPR repeat elements"/>
    <property type="evidence" value="ECO:0007669"/>
    <property type="project" value="InterPro"/>
</dbReference>
<evidence type="ECO:0000256" key="1">
    <source>
        <dbReference type="ARBA" id="ARBA00023118"/>
    </source>
</evidence>
<evidence type="ECO:0000256" key="2">
    <source>
        <dbReference type="SAM" id="Coils"/>
    </source>
</evidence>
<keyword evidence="2" id="KW-0175">Coiled coil</keyword>
<evidence type="ECO:0000313" key="4">
    <source>
        <dbReference type="Proteomes" id="UP000272490"/>
    </source>
</evidence>
<protein>
    <submittedName>
        <fullName evidence="3">CRISPR-associated protein Cas5</fullName>
    </submittedName>
</protein>
<dbReference type="OrthoDB" id="9782505at2"/>
<dbReference type="RefSeq" id="WP_128673097.1">
    <property type="nucleotide sequence ID" value="NZ_RRCO01000001.1"/>
</dbReference>
<sequence>MKALRIKLRQNQASYTREETVNNRMTYPLPSFSTIIGALHNACGYTSYHDMKVSVQGKYRNMQRELYVNHALLNNLEDDRSILIYSQNPDALNTGFIKVAEALKSQGNSFKDKKTIQIFDEDKLEEYINIKNIAVELRTEKKKQIDDKEKAWKEEKKLIKYRLSKLEAKSDEALELKKTIDEKDLEIKGLKADYKKELFQKVDEPLSHFKTLTKSVQTQEVLYDVELVIHISAEEEVLKDIVENQNNLVSLGRSEDFIELLEIKEVELSQGIDDEYELSDGYSMYVNIDCINIENPEEGDYFLAREGTKKPAKGTIYYVSKDYKIEGKKRVFNKIPCLFSSIIGIGGDTKNYIFDSDGKYIVNLN</sequence>
<feature type="coiled-coil region" evidence="2">
    <location>
        <begin position="163"/>
        <end position="193"/>
    </location>
</feature>
<keyword evidence="4" id="KW-1185">Reference proteome</keyword>
<dbReference type="EMBL" id="RRCO01000001">
    <property type="protein sequence ID" value="RRJ26725.1"/>
    <property type="molecule type" value="Genomic_DNA"/>
</dbReference>
<dbReference type="Proteomes" id="UP000272490">
    <property type="component" value="Unassembled WGS sequence"/>
</dbReference>
<dbReference type="InterPro" id="IPR021124">
    <property type="entry name" value="CRISPR-assoc_prot_Cas5"/>
</dbReference>
<organism evidence="3 4">
    <name type="scientific">Lachnoanaerobaculum gingivalis</name>
    <dbReference type="NCBI Taxonomy" id="2490855"/>
    <lineage>
        <taxon>Bacteria</taxon>
        <taxon>Bacillati</taxon>
        <taxon>Bacillota</taxon>
        <taxon>Clostridia</taxon>
        <taxon>Lachnospirales</taxon>
        <taxon>Lachnospiraceae</taxon>
        <taxon>Lachnoanaerobaculum</taxon>
    </lineage>
</organism>
<dbReference type="NCBIfam" id="TIGR02593">
    <property type="entry name" value="CRISPR_cas5"/>
    <property type="match status" value="1"/>
</dbReference>
<keyword evidence="1" id="KW-0051">Antiviral defense</keyword>
<comment type="caution">
    <text evidence="3">The sequence shown here is derived from an EMBL/GenBank/DDBJ whole genome shotgun (WGS) entry which is preliminary data.</text>
</comment>
<dbReference type="GO" id="GO:0051607">
    <property type="term" value="P:defense response to virus"/>
    <property type="evidence" value="ECO:0007669"/>
    <property type="project" value="UniProtKB-KW"/>
</dbReference>
<accession>A0A3P3R016</accession>
<dbReference type="Pfam" id="PF09704">
    <property type="entry name" value="Cas_Cas5d"/>
    <property type="match status" value="1"/>
</dbReference>
<gene>
    <name evidence="3" type="primary">cas5</name>
    <name evidence="3" type="ORF">EHV10_01455</name>
</gene>
<dbReference type="AlphaFoldDB" id="A0A3P3R016"/>
<reference evidence="3 4" key="1">
    <citation type="submission" date="2018-11" db="EMBL/GenBank/DDBJ databases">
        <title>Genome sequencing of Lachnoanaerobaculum sp. KCOM 2030 (= ChDC B114).</title>
        <authorList>
            <person name="Kook J.-K."/>
            <person name="Park S.-N."/>
            <person name="Lim Y.K."/>
        </authorList>
    </citation>
    <scope>NUCLEOTIDE SEQUENCE [LARGE SCALE GENOMIC DNA]</scope>
    <source>
        <strain evidence="3 4">KCOM 2030</strain>
    </source>
</reference>
<dbReference type="InterPro" id="IPR013422">
    <property type="entry name" value="CRISPR-assoc_prot_Cas5_N"/>
</dbReference>
<proteinExistence type="predicted"/>